<sequence>MTPAPPPRDGDVPTPPDGDVHPVCTRFHTAIEMIGTRWTGAILRALFTDQHRYAQIKAAIPGMSDTMLAQRLRELQRDGLVERHVLPTTPVQVEYRLTRKGRELEPVLDAIIAWSHTWVPLPGADRDG</sequence>
<dbReference type="RefSeq" id="WP_345668238.1">
    <property type="nucleotide sequence ID" value="NZ_BAABKC010000037.1"/>
</dbReference>
<evidence type="ECO:0000313" key="6">
    <source>
        <dbReference type="EMBL" id="GAA5053229.1"/>
    </source>
</evidence>
<evidence type="ECO:0000256" key="1">
    <source>
        <dbReference type="ARBA" id="ARBA00023015"/>
    </source>
</evidence>
<evidence type="ECO:0000313" key="7">
    <source>
        <dbReference type="Proteomes" id="UP001500124"/>
    </source>
</evidence>
<evidence type="ECO:0000256" key="3">
    <source>
        <dbReference type="ARBA" id="ARBA00023163"/>
    </source>
</evidence>
<dbReference type="PANTHER" id="PTHR33204:SF37">
    <property type="entry name" value="HTH-TYPE TRANSCRIPTIONAL REGULATOR YODB"/>
    <property type="match status" value="1"/>
</dbReference>
<dbReference type="PANTHER" id="PTHR33204">
    <property type="entry name" value="TRANSCRIPTIONAL REGULATOR, MARR FAMILY"/>
    <property type="match status" value="1"/>
</dbReference>
<feature type="domain" description="HTH hxlR-type" evidence="5">
    <location>
        <begin position="24"/>
        <end position="123"/>
    </location>
</feature>
<accession>A0ABP9K7Y5</accession>
<keyword evidence="1" id="KW-0805">Transcription regulation</keyword>
<dbReference type="PROSITE" id="PS51118">
    <property type="entry name" value="HTH_HXLR"/>
    <property type="match status" value="1"/>
</dbReference>
<protein>
    <recommendedName>
        <fullName evidence="5">HTH hxlR-type domain-containing protein</fullName>
    </recommendedName>
</protein>
<organism evidence="6 7">
    <name type="scientific">Streptomyces similanensis</name>
    <dbReference type="NCBI Taxonomy" id="1274988"/>
    <lineage>
        <taxon>Bacteria</taxon>
        <taxon>Bacillati</taxon>
        <taxon>Actinomycetota</taxon>
        <taxon>Actinomycetes</taxon>
        <taxon>Kitasatosporales</taxon>
        <taxon>Streptomycetaceae</taxon>
        <taxon>Streptomyces</taxon>
    </lineage>
</organism>
<keyword evidence="7" id="KW-1185">Reference proteome</keyword>
<feature type="region of interest" description="Disordered" evidence="4">
    <location>
        <begin position="1"/>
        <end position="20"/>
    </location>
</feature>
<comment type="caution">
    <text evidence="6">The sequence shown here is derived from an EMBL/GenBank/DDBJ whole genome shotgun (WGS) entry which is preliminary data.</text>
</comment>
<reference evidence="7" key="1">
    <citation type="journal article" date="2019" name="Int. J. Syst. Evol. Microbiol.">
        <title>The Global Catalogue of Microorganisms (GCM) 10K type strain sequencing project: providing services to taxonomists for standard genome sequencing and annotation.</title>
        <authorList>
            <consortium name="The Broad Institute Genomics Platform"/>
            <consortium name="The Broad Institute Genome Sequencing Center for Infectious Disease"/>
            <person name="Wu L."/>
            <person name="Ma J."/>
        </authorList>
    </citation>
    <scope>NUCLEOTIDE SEQUENCE [LARGE SCALE GENOMIC DNA]</scope>
    <source>
        <strain evidence="7">JCM 18410</strain>
    </source>
</reference>
<evidence type="ECO:0000259" key="5">
    <source>
        <dbReference type="PROSITE" id="PS51118"/>
    </source>
</evidence>
<evidence type="ECO:0000256" key="4">
    <source>
        <dbReference type="SAM" id="MobiDB-lite"/>
    </source>
</evidence>
<dbReference type="Gene3D" id="1.10.10.10">
    <property type="entry name" value="Winged helix-like DNA-binding domain superfamily/Winged helix DNA-binding domain"/>
    <property type="match status" value="1"/>
</dbReference>
<dbReference type="InterPro" id="IPR002577">
    <property type="entry name" value="HTH_HxlR"/>
</dbReference>
<evidence type="ECO:0000256" key="2">
    <source>
        <dbReference type="ARBA" id="ARBA00023125"/>
    </source>
</evidence>
<dbReference type="EMBL" id="BAABKC010000037">
    <property type="protein sequence ID" value="GAA5053229.1"/>
    <property type="molecule type" value="Genomic_DNA"/>
</dbReference>
<dbReference type="InterPro" id="IPR036388">
    <property type="entry name" value="WH-like_DNA-bd_sf"/>
</dbReference>
<dbReference type="SUPFAM" id="SSF46785">
    <property type="entry name" value="Winged helix' DNA-binding domain"/>
    <property type="match status" value="1"/>
</dbReference>
<keyword evidence="2" id="KW-0238">DNA-binding</keyword>
<dbReference type="Pfam" id="PF01638">
    <property type="entry name" value="HxlR"/>
    <property type="match status" value="1"/>
</dbReference>
<proteinExistence type="predicted"/>
<dbReference type="InterPro" id="IPR036390">
    <property type="entry name" value="WH_DNA-bd_sf"/>
</dbReference>
<keyword evidence="3" id="KW-0804">Transcription</keyword>
<gene>
    <name evidence="6" type="ORF">GCM10023336_23270</name>
</gene>
<name>A0ABP9K7Y5_9ACTN</name>
<dbReference type="Proteomes" id="UP001500124">
    <property type="component" value="Unassembled WGS sequence"/>
</dbReference>